<gene>
    <name evidence="2" type="ORF">GCM10019016_089170</name>
</gene>
<comment type="caution">
    <text evidence="2">The sequence shown here is derived from an EMBL/GenBank/DDBJ whole genome shotgun (WGS) entry which is preliminary data.</text>
</comment>
<organism evidence="2 3">
    <name type="scientific">Streptomyces prasinosporus</name>
    <dbReference type="NCBI Taxonomy" id="68256"/>
    <lineage>
        <taxon>Bacteria</taxon>
        <taxon>Bacillati</taxon>
        <taxon>Actinomycetota</taxon>
        <taxon>Actinomycetes</taxon>
        <taxon>Kitasatosporales</taxon>
        <taxon>Streptomycetaceae</taxon>
        <taxon>Streptomyces</taxon>
        <taxon>Streptomyces albogriseolus group</taxon>
    </lineage>
</organism>
<feature type="compositionally biased region" description="Basic and acidic residues" evidence="1">
    <location>
        <begin position="103"/>
        <end position="116"/>
    </location>
</feature>
<accession>A0ABP6U3X3</accession>
<feature type="compositionally biased region" description="Basic residues" evidence="1">
    <location>
        <begin position="148"/>
        <end position="159"/>
    </location>
</feature>
<feature type="region of interest" description="Disordered" evidence="1">
    <location>
        <begin position="21"/>
        <end position="49"/>
    </location>
</feature>
<keyword evidence="3" id="KW-1185">Reference proteome</keyword>
<sequence length="191" mass="20104">MHRALVDLMRERAREVLVPERVTAEPPRPLSLAGLSAPGTDGVTGAAGPSELAAGPVDLVAPGSGFAFRLAPVAGPPAGPRPTSLDALFGFSEDEEAALGPGGRDEDRQYTGEDPVRPGTSRAAAPFAVTDDPAPAPRGRSRAEGGPRRGRGRRPSRRRGSAESGSVTLGEPARPTRTERRMAHWYCRLAW</sequence>
<evidence type="ECO:0000313" key="3">
    <source>
        <dbReference type="Proteomes" id="UP001501455"/>
    </source>
</evidence>
<evidence type="ECO:0000313" key="2">
    <source>
        <dbReference type="EMBL" id="GAA3501810.1"/>
    </source>
</evidence>
<protein>
    <submittedName>
        <fullName evidence="2">Uncharacterized protein</fullName>
    </submittedName>
</protein>
<dbReference type="EMBL" id="BAAAXF010000061">
    <property type="protein sequence ID" value="GAA3501810.1"/>
    <property type="molecule type" value="Genomic_DNA"/>
</dbReference>
<feature type="region of interest" description="Disordered" evidence="1">
    <location>
        <begin position="78"/>
        <end position="179"/>
    </location>
</feature>
<reference evidence="3" key="1">
    <citation type="journal article" date="2019" name="Int. J. Syst. Evol. Microbiol.">
        <title>The Global Catalogue of Microorganisms (GCM) 10K type strain sequencing project: providing services to taxonomists for standard genome sequencing and annotation.</title>
        <authorList>
            <consortium name="The Broad Institute Genomics Platform"/>
            <consortium name="The Broad Institute Genome Sequencing Center for Infectious Disease"/>
            <person name="Wu L."/>
            <person name="Ma J."/>
        </authorList>
    </citation>
    <scope>NUCLEOTIDE SEQUENCE [LARGE SCALE GENOMIC DNA]</scope>
    <source>
        <strain evidence="3">JCM 4816</strain>
    </source>
</reference>
<proteinExistence type="predicted"/>
<name>A0ABP6U3X3_9ACTN</name>
<dbReference type="Proteomes" id="UP001501455">
    <property type="component" value="Unassembled WGS sequence"/>
</dbReference>
<evidence type="ECO:0000256" key="1">
    <source>
        <dbReference type="SAM" id="MobiDB-lite"/>
    </source>
</evidence>